<comment type="caution">
    <text evidence="2">The sequence shown here is derived from an EMBL/GenBank/DDBJ whole genome shotgun (WGS) entry which is preliminary data.</text>
</comment>
<feature type="compositionally biased region" description="Basic and acidic residues" evidence="1">
    <location>
        <begin position="157"/>
        <end position="182"/>
    </location>
</feature>
<feature type="region of interest" description="Disordered" evidence="1">
    <location>
        <begin position="559"/>
        <end position="590"/>
    </location>
</feature>
<feature type="compositionally biased region" description="Pro residues" evidence="1">
    <location>
        <begin position="832"/>
        <end position="841"/>
    </location>
</feature>
<feature type="region of interest" description="Disordered" evidence="1">
    <location>
        <begin position="875"/>
        <end position="912"/>
    </location>
</feature>
<feature type="compositionally biased region" description="Pro residues" evidence="1">
    <location>
        <begin position="901"/>
        <end position="912"/>
    </location>
</feature>
<feature type="compositionally biased region" description="Polar residues" evidence="1">
    <location>
        <begin position="693"/>
        <end position="717"/>
    </location>
</feature>
<dbReference type="OrthoDB" id="5548359at2759"/>
<protein>
    <recommendedName>
        <fullName evidence="4">Negative elongation factor B</fullName>
    </recommendedName>
</protein>
<feature type="region of interest" description="Disordered" evidence="1">
    <location>
        <begin position="828"/>
        <end position="857"/>
    </location>
</feature>
<dbReference type="AlphaFoldDB" id="A0A8T0DNL3"/>
<feature type="region of interest" description="Disordered" evidence="1">
    <location>
        <begin position="458"/>
        <end position="482"/>
    </location>
</feature>
<accession>A0A8T0DNL3</accession>
<sequence length="912" mass="97591">MVGDGQTLYDKTVNIIRDQCARLEKSAMSMVLGSTAARDTSKEPIMSPPKRRRRLNSSESSTEERSRSLESHSPSATSFIPLAFLPNQSALASVVLSTIRFDLLMSLNEAKIDRLCVPDRIHRFVWCLDACVRNRRIDQRHASGLAYHLTVQRQRAKKMDAHTEDQARDSADDGGTRQDSSSKRGIGTGRLKAGKSTPCSSTKALTKKTDVEQDQSDEETNESEKDTESNLFERDIHLACRDPWVLYTICTSLIRYTLNGIYEDKLPRDIPEVSLLVHLLLLGLGEDFQTPCYDSTNGREKDRLGSKRSSQVAETMGEDLAITACASKALVGHILPAIAQLQVMIWRAQVAEEILGSCSQIWPGTACSGSATGARRGSVSSAQDAREGDLPPAALQKQIAYASNSTAVNIPTDYFVHPIGYLILQYHALFALERNELAVLRALLKAVANVTQQQLRASRLAGKGVPNKQGPGSPPTSPSGTAGVQIQFRWRPEILQALVLGLVRLPPTAPAFVDSTRAGSLARSVGSSTFNDNSVQMDSSSETTDISNLELTVSSAVSSNTTDSLSTTRPGVKSGSATIGQGVGSGVSEMRSTPGRVLITRAELASFLRASLALVNDLQLLALAQLALMVPGPGNLGVASHLLPAAETSQVDIPSPTPLSMSERERWTHTLARHCVSVSSTVSDITSTTTTTAAGQETTHSLPLTPTNLSGSRSGTQNQLTPFLSSMNTGTSVNRGFQIPFQPDSTWAGATPRSPTSVAKTARAVSSFFPTTTSLDFQGYANTSACPFYAVSCASIGGASHLPIGTPLTNPGLMRGTPNLNSMAVGQNAVIPPTPRRPSTPPREFRPSSPVSTITSLTHSSSRISAFNMSSQSFNTEFNSPCPSPSVHRSANGSVCQAPVYPRPRSPSPTSE</sequence>
<name>A0A8T0DNL3_9TREM</name>
<evidence type="ECO:0008006" key="4">
    <source>
        <dbReference type="Google" id="ProtNLM"/>
    </source>
</evidence>
<evidence type="ECO:0000313" key="3">
    <source>
        <dbReference type="Proteomes" id="UP000699462"/>
    </source>
</evidence>
<feature type="region of interest" description="Disordered" evidence="1">
    <location>
        <begin position="34"/>
        <end position="73"/>
    </location>
</feature>
<keyword evidence="3" id="KW-1185">Reference proteome</keyword>
<feature type="compositionally biased region" description="Polar residues" evidence="1">
    <location>
        <begin position="875"/>
        <end position="895"/>
    </location>
</feature>
<reference evidence="2 3" key="1">
    <citation type="submission" date="2019-07" db="EMBL/GenBank/DDBJ databases">
        <title>Annotation for the trematode Paragonimus westermani.</title>
        <authorList>
            <person name="Choi Y.-J."/>
        </authorList>
    </citation>
    <scope>NUCLEOTIDE SEQUENCE [LARGE SCALE GENOMIC DNA]</scope>
    <source>
        <strain evidence="2">180907_Pwestermani</strain>
    </source>
</reference>
<evidence type="ECO:0000256" key="1">
    <source>
        <dbReference type="SAM" id="MobiDB-lite"/>
    </source>
</evidence>
<feature type="region of interest" description="Disordered" evidence="1">
    <location>
        <begin position="368"/>
        <end position="388"/>
    </location>
</feature>
<evidence type="ECO:0000313" key="2">
    <source>
        <dbReference type="EMBL" id="KAF8568608.1"/>
    </source>
</evidence>
<dbReference type="Proteomes" id="UP000699462">
    <property type="component" value="Unassembled WGS sequence"/>
</dbReference>
<gene>
    <name evidence="2" type="ORF">P879_01962</name>
</gene>
<dbReference type="Pfam" id="PF06209">
    <property type="entry name" value="COBRA1"/>
    <property type="match status" value="1"/>
</dbReference>
<feature type="region of interest" description="Disordered" evidence="1">
    <location>
        <begin position="688"/>
        <end position="717"/>
    </location>
</feature>
<dbReference type="InterPro" id="IPR010405">
    <property type="entry name" value="COBRA1"/>
</dbReference>
<feature type="compositionally biased region" description="Acidic residues" evidence="1">
    <location>
        <begin position="212"/>
        <end position="221"/>
    </location>
</feature>
<dbReference type="GO" id="GO:0005634">
    <property type="term" value="C:nucleus"/>
    <property type="evidence" value="ECO:0007669"/>
    <property type="project" value="InterPro"/>
</dbReference>
<dbReference type="GO" id="GO:0045892">
    <property type="term" value="P:negative regulation of DNA-templated transcription"/>
    <property type="evidence" value="ECO:0007669"/>
    <property type="project" value="InterPro"/>
</dbReference>
<feature type="compositionally biased region" description="Polar residues" evidence="1">
    <location>
        <begin position="559"/>
        <end position="579"/>
    </location>
</feature>
<dbReference type="PANTHER" id="PTHR13503:SF3">
    <property type="entry name" value="NEGATIVE ELONGATION FACTOR B"/>
    <property type="match status" value="1"/>
</dbReference>
<organism evidence="2 3">
    <name type="scientific">Paragonimus westermani</name>
    <dbReference type="NCBI Taxonomy" id="34504"/>
    <lineage>
        <taxon>Eukaryota</taxon>
        <taxon>Metazoa</taxon>
        <taxon>Spiralia</taxon>
        <taxon>Lophotrochozoa</taxon>
        <taxon>Platyhelminthes</taxon>
        <taxon>Trematoda</taxon>
        <taxon>Digenea</taxon>
        <taxon>Plagiorchiida</taxon>
        <taxon>Troglotremata</taxon>
        <taxon>Troglotrematidae</taxon>
        <taxon>Paragonimus</taxon>
    </lineage>
</organism>
<dbReference type="PANTHER" id="PTHR13503">
    <property type="entry name" value="NEGATIVE ELONGATION FACTOR COMPLEX MEMBER B"/>
    <property type="match status" value="1"/>
</dbReference>
<dbReference type="EMBL" id="JTDF01002633">
    <property type="protein sequence ID" value="KAF8568608.1"/>
    <property type="molecule type" value="Genomic_DNA"/>
</dbReference>
<feature type="region of interest" description="Disordered" evidence="1">
    <location>
        <begin position="156"/>
        <end position="228"/>
    </location>
</feature>
<proteinExistence type="predicted"/>